<dbReference type="OrthoDB" id="269822at2759"/>
<comment type="caution">
    <text evidence="2">The sequence shown here is derived from an EMBL/GenBank/DDBJ whole genome shotgun (WGS) entry which is preliminary data.</text>
</comment>
<dbReference type="SUPFAM" id="SSF51695">
    <property type="entry name" value="PLC-like phosphodiesterases"/>
    <property type="match status" value="1"/>
</dbReference>
<name>A0A2U1N6R6_ARTAN</name>
<accession>A0A2U1N6R6</accession>
<dbReference type="STRING" id="35608.A0A2U1N6R6"/>
<dbReference type="GO" id="GO:0008081">
    <property type="term" value="F:phosphoric diester hydrolase activity"/>
    <property type="evidence" value="ECO:0007669"/>
    <property type="project" value="InterPro"/>
</dbReference>
<keyword evidence="3" id="KW-1185">Reference proteome</keyword>
<feature type="domain" description="Phosphatidylinositol-specific phospholipase C X" evidence="1">
    <location>
        <begin position="1"/>
        <end position="38"/>
    </location>
</feature>
<gene>
    <name evidence="2" type="ORF">CTI12_AA295480</name>
</gene>
<evidence type="ECO:0000313" key="3">
    <source>
        <dbReference type="Proteomes" id="UP000245207"/>
    </source>
</evidence>
<dbReference type="InterPro" id="IPR017946">
    <property type="entry name" value="PLC-like_Pdiesterase_TIM-brl"/>
</dbReference>
<protein>
    <submittedName>
        <fullName evidence="2">PI-phospholipase C PLC6</fullName>
    </submittedName>
</protein>
<evidence type="ECO:0000259" key="1">
    <source>
        <dbReference type="Pfam" id="PF00388"/>
    </source>
</evidence>
<sequence>MDASLAHYFVYTGHNSYLTGNQISSDCSVQVLFQQLASQPKANRSRENYSRNQPQERKKIIFNLNQSSKKVRKKDYPFDSSIGEVRRRTEPEKTTGPVPVFQKIRIVVPTESIKPIIGEGKPSYS</sequence>
<dbReference type="EMBL" id="PKPP01003488">
    <property type="protein sequence ID" value="PWA69215.1"/>
    <property type="molecule type" value="Genomic_DNA"/>
</dbReference>
<dbReference type="AlphaFoldDB" id="A0A2U1N6R6"/>
<dbReference type="Proteomes" id="UP000245207">
    <property type="component" value="Unassembled WGS sequence"/>
</dbReference>
<dbReference type="InterPro" id="IPR000909">
    <property type="entry name" value="PLipase_C_PInositol-sp_X_dom"/>
</dbReference>
<dbReference type="Pfam" id="PF00388">
    <property type="entry name" value="PI-PLC-X"/>
    <property type="match status" value="1"/>
</dbReference>
<dbReference type="Gene3D" id="3.20.20.190">
    <property type="entry name" value="Phosphatidylinositol (PI) phosphodiesterase"/>
    <property type="match status" value="1"/>
</dbReference>
<dbReference type="GO" id="GO:0006629">
    <property type="term" value="P:lipid metabolic process"/>
    <property type="evidence" value="ECO:0007669"/>
    <property type="project" value="InterPro"/>
</dbReference>
<organism evidence="2 3">
    <name type="scientific">Artemisia annua</name>
    <name type="common">Sweet wormwood</name>
    <dbReference type="NCBI Taxonomy" id="35608"/>
    <lineage>
        <taxon>Eukaryota</taxon>
        <taxon>Viridiplantae</taxon>
        <taxon>Streptophyta</taxon>
        <taxon>Embryophyta</taxon>
        <taxon>Tracheophyta</taxon>
        <taxon>Spermatophyta</taxon>
        <taxon>Magnoliopsida</taxon>
        <taxon>eudicotyledons</taxon>
        <taxon>Gunneridae</taxon>
        <taxon>Pentapetalae</taxon>
        <taxon>asterids</taxon>
        <taxon>campanulids</taxon>
        <taxon>Asterales</taxon>
        <taxon>Asteraceae</taxon>
        <taxon>Asteroideae</taxon>
        <taxon>Anthemideae</taxon>
        <taxon>Artemisiinae</taxon>
        <taxon>Artemisia</taxon>
    </lineage>
</organism>
<evidence type="ECO:0000313" key="2">
    <source>
        <dbReference type="EMBL" id="PWA69215.1"/>
    </source>
</evidence>
<proteinExistence type="predicted"/>
<dbReference type="PROSITE" id="PS50007">
    <property type="entry name" value="PIPLC_X_DOMAIN"/>
    <property type="match status" value="1"/>
</dbReference>
<reference evidence="2 3" key="1">
    <citation type="journal article" date="2018" name="Mol. Plant">
        <title>The genome of Artemisia annua provides insight into the evolution of Asteraceae family and artemisinin biosynthesis.</title>
        <authorList>
            <person name="Shen Q."/>
            <person name="Zhang L."/>
            <person name="Liao Z."/>
            <person name="Wang S."/>
            <person name="Yan T."/>
            <person name="Shi P."/>
            <person name="Liu M."/>
            <person name="Fu X."/>
            <person name="Pan Q."/>
            <person name="Wang Y."/>
            <person name="Lv Z."/>
            <person name="Lu X."/>
            <person name="Zhang F."/>
            <person name="Jiang W."/>
            <person name="Ma Y."/>
            <person name="Chen M."/>
            <person name="Hao X."/>
            <person name="Li L."/>
            <person name="Tang Y."/>
            <person name="Lv G."/>
            <person name="Zhou Y."/>
            <person name="Sun X."/>
            <person name="Brodelius P.E."/>
            <person name="Rose J.K.C."/>
            <person name="Tang K."/>
        </authorList>
    </citation>
    <scope>NUCLEOTIDE SEQUENCE [LARGE SCALE GENOMIC DNA]</scope>
    <source>
        <strain evidence="3">cv. Huhao1</strain>
        <tissue evidence="2">Leaf</tissue>
    </source>
</reference>